<sequence length="169" mass="18565">MYGTTYEVPDARIRPAEEEQMTQSRSRMTPPVDEGFVPDAADLAALDEWFRRYDALAEAGDVAGTAELAMFPLNTVTDDAAGEGSARQLDRAAYLEMMGGVLGGGGDLRMESRRTPYFLTRSLAVVLTEAEFTVDGERQRVRYADLLVKVDGQWRFQTMVQGGWGGQAG</sequence>
<evidence type="ECO:0008006" key="4">
    <source>
        <dbReference type="Google" id="ProtNLM"/>
    </source>
</evidence>
<evidence type="ECO:0000256" key="1">
    <source>
        <dbReference type="SAM" id="MobiDB-lite"/>
    </source>
</evidence>
<reference evidence="3" key="1">
    <citation type="submission" date="2016-06" db="EMBL/GenBank/DDBJ databases">
        <authorList>
            <person name="Varghese N."/>
            <person name="Submissions Spin"/>
        </authorList>
    </citation>
    <scope>NUCLEOTIDE SEQUENCE [LARGE SCALE GENOMIC DNA]</scope>
    <source>
        <strain evidence="3">DSM 45161</strain>
    </source>
</reference>
<evidence type="ECO:0000313" key="3">
    <source>
        <dbReference type="Proteomes" id="UP000198215"/>
    </source>
</evidence>
<dbReference type="EMBL" id="LT607753">
    <property type="protein sequence ID" value="SCG71056.1"/>
    <property type="molecule type" value="Genomic_DNA"/>
</dbReference>
<keyword evidence="3" id="KW-1185">Reference proteome</keyword>
<dbReference type="SUPFAM" id="SSF54427">
    <property type="entry name" value="NTF2-like"/>
    <property type="match status" value="1"/>
</dbReference>
<gene>
    <name evidence="2" type="ORF">GA0070614_4778</name>
</gene>
<dbReference type="Gene3D" id="3.10.450.50">
    <property type="match status" value="1"/>
</dbReference>
<evidence type="ECO:0000313" key="2">
    <source>
        <dbReference type="EMBL" id="SCG71056.1"/>
    </source>
</evidence>
<dbReference type="InterPro" id="IPR032710">
    <property type="entry name" value="NTF2-like_dom_sf"/>
</dbReference>
<feature type="region of interest" description="Disordered" evidence="1">
    <location>
        <begin position="1"/>
        <end position="34"/>
    </location>
</feature>
<dbReference type="AlphaFoldDB" id="A0A1C5JM00"/>
<proteinExistence type="predicted"/>
<protein>
    <recommendedName>
        <fullName evidence="4">Nuclear transport factor 2 family protein</fullName>
    </recommendedName>
</protein>
<dbReference type="Proteomes" id="UP000198215">
    <property type="component" value="Chromosome I"/>
</dbReference>
<accession>A0A1C5JM00</accession>
<name>A0A1C5JM00_9ACTN</name>
<organism evidence="2 3">
    <name type="scientific">Micromonospora coxensis</name>
    <dbReference type="NCBI Taxonomy" id="356852"/>
    <lineage>
        <taxon>Bacteria</taxon>
        <taxon>Bacillati</taxon>
        <taxon>Actinomycetota</taxon>
        <taxon>Actinomycetes</taxon>
        <taxon>Micromonosporales</taxon>
        <taxon>Micromonosporaceae</taxon>
        <taxon>Micromonospora</taxon>
    </lineage>
</organism>